<proteinExistence type="predicted"/>
<protein>
    <submittedName>
        <fullName evidence="1">Uncharacterized protein</fullName>
    </submittedName>
</protein>
<name>A0A5K7Z9G8_9BACT</name>
<dbReference type="RefSeq" id="WP_155302260.1">
    <property type="nucleotide sequence ID" value="NZ_AP021875.1"/>
</dbReference>
<dbReference type="KEGG" id="dwd:DSCW_05440"/>
<dbReference type="AlphaFoldDB" id="A0A5K7Z9G8"/>
<sequence length="84" mass="9342">MSEFAFDVSLKAVMRVKSKTLDNAKEVLDVLKEEFSIDKDVFENGDVIVRLTAASIDDEGFAPELFEIDGICVEEPNGIHHICP</sequence>
<keyword evidence="2" id="KW-1185">Reference proteome</keyword>
<gene>
    <name evidence="1" type="ORF">DSCW_05440</name>
</gene>
<evidence type="ECO:0000313" key="1">
    <source>
        <dbReference type="EMBL" id="BBO73127.1"/>
    </source>
</evidence>
<accession>A0A5K7Z9G8</accession>
<dbReference type="EMBL" id="AP021875">
    <property type="protein sequence ID" value="BBO73127.1"/>
    <property type="molecule type" value="Genomic_DNA"/>
</dbReference>
<reference evidence="1 2" key="1">
    <citation type="submission" date="2019-11" db="EMBL/GenBank/DDBJ databases">
        <title>Comparative genomics of hydrocarbon-degrading Desulfosarcina strains.</title>
        <authorList>
            <person name="Watanabe M."/>
            <person name="Kojima H."/>
            <person name="Fukui M."/>
        </authorList>
    </citation>
    <scope>NUCLEOTIDE SEQUENCE [LARGE SCALE GENOMIC DNA]</scope>
    <source>
        <strain evidence="1 2">PP31</strain>
    </source>
</reference>
<organism evidence="1 2">
    <name type="scientific">Desulfosarcina widdelii</name>
    <dbReference type="NCBI Taxonomy" id="947919"/>
    <lineage>
        <taxon>Bacteria</taxon>
        <taxon>Pseudomonadati</taxon>
        <taxon>Thermodesulfobacteriota</taxon>
        <taxon>Desulfobacteria</taxon>
        <taxon>Desulfobacterales</taxon>
        <taxon>Desulfosarcinaceae</taxon>
        <taxon>Desulfosarcina</taxon>
    </lineage>
</organism>
<evidence type="ECO:0000313" key="2">
    <source>
        <dbReference type="Proteomes" id="UP000427769"/>
    </source>
</evidence>
<dbReference type="Proteomes" id="UP000427769">
    <property type="component" value="Chromosome"/>
</dbReference>